<evidence type="ECO:0000256" key="2">
    <source>
        <dbReference type="ARBA" id="ARBA00049106"/>
    </source>
</evidence>
<comment type="similarity">
    <text evidence="1">Belongs to the F420H(2)-dependent quinone reductase family.</text>
</comment>
<dbReference type="NCBIfam" id="TIGR00026">
    <property type="entry name" value="hi_GC_TIGR00026"/>
    <property type="match status" value="1"/>
</dbReference>
<dbReference type="InterPro" id="IPR012349">
    <property type="entry name" value="Split_barrel_FMN-bd"/>
</dbReference>
<reference evidence="3" key="1">
    <citation type="submission" date="2020-02" db="EMBL/GenBank/DDBJ databases">
        <authorList>
            <person name="Meier V. D."/>
        </authorList>
    </citation>
    <scope>NUCLEOTIDE SEQUENCE</scope>
    <source>
        <strain evidence="3">AVDCRST_MAG19</strain>
    </source>
</reference>
<evidence type="ECO:0000256" key="1">
    <source>
        <dbReference type="ARBA" id="ARBA00008710"/>
    </source>
</evidence>
<comment type="catalytic activity">
    <reaction evidence="2">
        <text>oxidized coenzyme F420-(gamma-L-Glu)(n) + a quinol + H(+) = reduced coenzyme F420-(gamma-L-Glu)(n) + a quinone</text>
        <dbReference type="Rhea" id="RHEA:39663"/>
        <dbReference type="Rhea" id="RHEA-COMP:12939"/>
        <dbReference type="Rhea" id="RHEA-COMP:14378"/>
        <dbReference type="ChEBI" id="CHEBI:15378"/>
        <dbReference type="ChEBI" id="CHEBI:24646"/>
        <dbReference type="ChEBI" id="CHEBI:132124"/>
        <dbReference type="ChEBI" id="CHEBI:133980"/>
        <dbReference type="ChEBI" id="CHEBI:139511"/>
    </reaction>
</comment>
<dbReference type="PANTHER" id="PTHR39428">
    <property type="entry name" value="F420H(2)-DEPENDENT QUINONE REDUCTASE RV1261C"/>
    <property type="match status" value="1"/>
</dbReference>
<dbReference type="Gene3D" id="2.30.110.10">
    <property type="entry name" value="Electron Transport, Fmn-binding Protein, Chain A"/>
    <property type="match status" value="1"/>
</dbReference>
<dbReference type="GO" id="GO:0070967">
    <property type="term" value="F:coenzyme F420 binding"/>
    <property type="evidence" value="ECO:0007669"/>
    <property type="project" value="TreeGrafter"/>
</dbReference>
<dbReference type="GO" id="GO:0005886">
    <property type="term" value="C:plasma membrane"/>
    <property type="evidence" value="ECO:0007669"/>
    <property type="project" value="TreeGrafter"/>
</dbReference>
<dbReference type="PANTHER" id="PTHR39428:SF1">
    <property type="entry name" value="F420H(2)-DEPENDENT QUINONE REDUCTASE RV1261C"/>
    <property type="match status" value="1"/>
</dbReference>
<accession>A0A6J4VHX0</accession>
<dbReference type="AlphaFoldDB" id="A0A6J4VHX0"/>
<protein>
    <submittedName>
        <fullName evidence="3">AclJ</fullName>
    </submittedName>
</protein>
<evidence type="ECO:0000313" key="3">
    <source>
        <dbReference type="EMBL" id="CAA9576334.1"/>
    </source>
</evidence>
<gene>
    <name evidence="3" type="ORF">AVDCRST_MAG19-3406</name>
</gene>
<organism evidence="3">
    <name type="scientific">uncultured Thermomicrobiales bacterium</name>
    <dbReference type="NCBI Taxonomy" id="1645740"/>
    <lineage>
        <taxon>Bacteria</taxon>
        <taxon>Pseudomonadati</taxon>
        <taxon>Thermomicrobiota</taxon>
        <taxon>Thermomicrobia</taxon>
        <taxon>Thermomicrobiales</taxon>
        <taxon>environmental samples</taxon>
    </lineage>
</organism>
<dbReference type="SUPFAM" id="SSF50475">
    <property type="entry name" value="FMN-binding split barrel"/>
    <property type="match status" value="1"/>
</dbReference>
<sequence length="154" mass="16776">MTDADESATLTDEGDLNEFNRSLIAEFRANGGKVGGMFAGVPLLLLNHKGARSGVVRTAPLAYTRDGDRLVIIASKGGAPTNPDWYHNLVANPETTVELPQETFRARASVAEGAERDRLYDAMAAQMPNFAEYQRNTTRRIPVVVLERAEGQVS</sequence>
<dbReference type="Pfam" id="PF04075">
    <property type="entry name" value="F420H2_quin_red"/>
    <property type="match status" value="1"/>
</dbReference>
<dbReference type="InterPro" id="IPR004378">
    <property type="entry name" value="F420H2_quin_Rdtase"/>
</dbReference>
<dbReference type="EMBL" id="CADCWL010000188">
    <property type="protein sequence ID" value="CAA9576334.1"/>
    <property type="molecule type" value="Genomic_DNA"/>
</dbReference>
<dbReference type="GO" id="GO:0016491">
    <property type="term" value="F:oxidoreductase activity"/>
    <property type="evidence" value="ECO:0007669"/>
    <property type="project" value="InterPro"/>
</dbReference>
<proteinExistence type="inferred from homology"/>
<name>A0A6J4VHX0_9BACT</name>